<evidence type="ECO:0000256" key="2">
    <source>
        <dbReference type="PROSITE-ProRule" id="PRU00335"/>
    </source>
</evidence>
<organism evidence="4 5">
    <name type="scientific">Paractinoplanes lichenicola</name>
    <dbReference type="NCBI Taxonomy" id="2802976"/>
    <lineage>
        <taxon>Bacteria</taxon>
        <taxon>Bacillati</taxon>
        <taxon>Actinomycetota</taxon>
        <taxon>Actinomycetes</taxon>
        <taxon>Micromonosporales</taxon>
        <taxon>Micromonosporaceae</taxon>
        <taxon>Paractinoplanes</taxon>
    </lineage>
</organism>
<evidence type="ECO:0000256" key="1">
    <source>
        <dbReference type="ARBA" id="ARBA00023125"/>
    </source>
</evidence>
<proteinExistence type="predicted"/>
<evidence type="ECO:0000313" key="5">
    <source>
        <dbReference type="Proteomes" id="UP000598996"/>
    </source>
</evidence>
<dbReference type="PROSITE" id="PS50977">
    <property type="entry name" value="HTH_TETR_2"/>
    <property type="match status" value="1"/>
</dbReference>
<reference evidence="4 5" key="1">
    <citation type="submission" date="2021-01" db="EMBL/GenBank/DDBJ databases">
        <title>Actinoplanes sp. nov. LDG1-01 isolated from lichen.</title>
        <authorList>
            <person name="Saeng-In P."/>
            <person name="Phongsopitanun W."/>
            <person name="Kanchanasin P."/>
            <person name="Yuki M."/>
            <person name="Kudo T."/>
            <person name="Ohkuma M."/>
            <person name="Tanasupawat S."/>
        </authorList>
    </citation>
    <scope>NUCLEOTIDE SEQUENCE [LARGE SCALE GENOMIC DNA]</scope>
    <source>
        <strain evidence="4 5">LDG1-01</strain>
    </source>
</reference>
<feature type="DNA-binding region" description="H-T-H motif" evidence="2">
    <location>
        <begin position="27"/>
        <end position="46"/>
    </location>
</feature>
<keyword evidence="5" id="KW-1185">Reference proteome</keyword>
<evidence type="ECO:0000259" key="3">
    <source>
        <dbReference type="PROSITE" id="PS50977"/>
    </source>
</evidence>
<feature type="domain" description="HTH tetR-type" evidence="3">
    <location>
        <begin position="6"/>
        <end position="64"/>
    </location>
</feature>
<dbReference type="Proteomes" id="UP000598996">
    <property type="component" value="Unassembled WGS sequence"/>
</dbReference>
<comment type="caution">
    <text evidence="4">The sequence shown here is derived from an EMBL/GenBank/DDBJ whole genome shotgun (WGS) entry which is preliminary data.</text>
</comment>
<evidence type="ECO:0000313" key="4">
    <source>
        <dbReference type="EMBL" id="MBL7259704.1"/>
    </source>
</evidence>
<dbReference type="InterPro" id="IPR001647">
    <property type="entry name" value="HTH_TetR"/>
</dbReference>
<sequence length="180" mass="19744">MRADAERSTMRILEAAETVLAADPNAPMERIADAAGLARATVHRRFPTRKVLLEALVEQVNERYLLALQRARVDAAPPAVALHRLTESLFELKVSHRFGIQLTGDVLSPAVIERLDLVFTRLHAAGEITAVRPQWCRQVFRALVHEVDELPPDAPELGPADSPGARADLLVRTLLGALNA</sequence>
<name>A0ABS1VZ32_9ACTN</name>
<dbReference type="SUPFAM" id="SSF46689">
    <property type="entry name" value="Homeodomain-like"/>
    <property type="match status" value="1"/>
</dbReference>
<dbReference type="RefSeq" id="WP_202996412.1">
    <property type="nucleotide sequence ID" value="NZ_JAENHO010000012.1"/>
</dbReference>
<protein>
    <submittedName>
        <fullName evidence="4">TetR/AcrR family transcriptional regulator</fullName>
    </submittedName>
</protein>
<dbReference type="Gene3D" id="1.10.357.10">
    <property type="entry name" value="Tetracycline Repressor, domain 2"/>
    <property type="match status" value="1"/>
</dbReference>
<gene>
    <name evidence="4" type="ORF">JKJ07_35840</name>
</gene>
<keyword evidence="1 2" id="KW-0238">DNA-binding</keyword>
<dbReference type="InterPro" id="IPR009057">
    <property type="entry name" value="Homeodomain-like_sf"/>
</dbReference>
<accession>A0ABS1VZ32</accession>
<dbReference type="EMBL" id="JAENHO010000012">
    <property type="protein sequence ID" value="MBL7259704.1"/>
    <property type="molecule type" value="Genomic_DNA"/>
</dbReference>
<dbReference type="Pfam" id="PF00440">
    <property type="entry name" value="TetR_N"/>
    <property type="match status" value="1"/>
</dbReference>